<evidence type="ECO:0000313" key="10">
    <source>
        <dbReference type="Proteomes" id="UP001501175"/>
    </source>
</evidence>
<dbReference type="Proteomes" id="UP001501175">
    <property type="component" value="Unassembled WGS sequence"/>
</dbReference>
<evidence type="ECO:0000256" key="1">
    <source>
        <dbReference type="ARBA" id="ARBA00004418"/>
    </source>
</evidence>
<keyword evidence="4" id="KW-0732">Signal</keyword>
<dbReference type="RefSeq" id="WP_345239809.1">
    <property type="nucleotide sequence ID" value="NZ_BAABHD010000003.1"/>
</dbReference>
<evidence type="ECO:0000256" key="5">
    <source>
        <dbReference type="ARBA" id="ARBA00022764"/>
    </source>
</evidence>
<feature type="domain" description="AlgX/AlgJ SGNH hydrolase-like" evidence="8">
    <location>
        <begin position="225"/>
        <end position="346"/>
    </location>
</feature>
<reference evidence="10" key="1">
    <citation type="journal article" date="2019" name="Int. J. Syst. Evol. Microbiol.">
        <title>The Global Catalogue of Microorganisms (GCM) 10K type strain sequencing project: providing services to taxonomists for standard genome sequencing and annotation.</title>
        <authorList>
            <consortium name="The Broad Institute Genomics Platform"/>
            <consortium name="The Broad Institute Genome Sequencing Center for Infectious Disease"/>
            <person name="Wu L."/>
            <person name="Ma J."/>
        </authorList>
    </citation>
    <scope>NUCLEOTIDE SEQUENCE [LARGE SCALE GENOMIC DNA]</scope>
    <source>
        <strain evidence="10">JCM 17927</strain>
    </source>
</reference>
<gene>
    <name evidence="9" type="ORF">GCM10023189_02450</name>
</gene>
<feature type="transmembrane region" description="Helical" evidence="7">
    <location>
        <begin position="6"/>
        <end position="27"/>
    </location>
</feature>
<evidence type="ECO:0000313" key="9">
    <source>
        <dbReference type="EMBL" id="GAA4446864.1"/>
    </source>
</evidence>
<dbReference type="SUPFAM" id="SSF52266">
    <property type="entry name" value="SGNH hydrolase"/>
    <property type="match status" value="1"/>
</dbReference>
<evidence type="ECO:0000256" key="7">
    <source>
        <dbReference type="SAM" id="Phobius"/>
    </source>
</evidence>
<keyword evidence="7" id="KW-1133">Transmembrane helix</keyword>
<dbReference type="EMBL" id="BAABHD010000003">
    <property type="protein sequence ID" value="GAA4446864.1"/>
    <property type="molecule type" value="Genomic_DNA"/>
</dbReference>
<evidence type="ECO:0000256" key="6">
    <source>
        <dbReference type="ARBA" id="ARBA00022841"/>
    </source>
</evidence>
<evidence type="ECO:0000259" key="8">
    <source>
        <dbReference type="Pfam" id="PF16822"/>
    </source>
</evidence>
<keyword evidence="10" id="KW-1185">Reference proteome</keyword>
<dbReference type="InterPro" id="IPR031811">
    <property type="entry name" value="ALGX/ALGJ_SGNH-like"/>
</dbReference>
<dbReference type="InterPro" id="IPR036514">
    <property type="entry name" value="SGNH_hydro_sf"/>
</dbReference>
<keyword evidence="5" id="KW-0574">Periplasm</keyword>
<comment type="pathway">
    <text evidence="2">Glycan biosynthesis; alginate biosynthesis.</text>
</comment>
<protein>
    <recommendedName>
        <fullName evidence="8">AlgX/AlgJ SGNH hydrolase-like domain-containing protein</fullName>
    </recommendedName>
</protein>
<dbReference type="Pfam" id="PF16822">
    <property type="entry name" value="ALGX"/>
    <property type="match status" value="1"/>
</dbReference>
<comment type="caution">
    <text evidence="9">The sequence shown here is derived from an EMBL/GenBank/DDBJ whole genome shotgun (WGS) entry which is preliminary data.</text>
</comment>
<keyword evidence="7" id="KW-0812">Transmembrane</keyword>
<accession>A0ABP8MCP7</accession>
<organism evidence="9 10">
    <name type="scientific">Nibrella saemangeumensis</name>
    <dbReference type="NCBI Taxonomy" id="1084526"/>
    <lineage>
        <taxon>Bacteria</taxon>
        <taxon>Pseudomonadati</taxon>
        <taxon>Bacteroidota</taxon>
        <taxon>Cytophagia</taxon>
        <taxon>Cytophagales</taxon>
        <taxon>Spirosomataceae</taxon>
        <taxon>Nibrella</taxon>
    </lineage>
</organism>
<sequence>MFRTIIYSIIFGVILLIVTFLLGEVVLRVYNYFAHSHVFYDGSYNRYRGKPHVNLYGFKLNAGGFNDTEFIAEPDAYRIVGLGDSFAFGIVPQNQTYLTKLESKLRDRVGKVSLFNMGISQTNPTDYYTILTQEGADLKPDMVLLSFFMGNDFDVPRKPWYRHSYMLTALNYIGKVAWKVKDFAGHQPYCDSCDTFERNEYLRIEKERLDSWQYHIPQDGRYPAGKEGFFEKTVETLLRTRDYCKQQGAEFVIVIIPDELQVDERLQQDVAAAYFADTGKLPYDVLTPTRMLAQRLRENQIPYLDLYDAFRAAIPAQELYKPSDSHWNIAGNEFAAGLLADSLSKIIPNRTMLVEQRETSLSSNK</sequence>
<proteinExistence type="predicted"/>
<comment type="subcellular location">
    <subcellularLocation>
        <location evidence="1">Periplasm</location>
    </subcellularLocation>
</comment>
<name>A0ABP8MCP7_9BACT</name>
<keyword evidence="6" id="KW-0016">Alginate biosynthesis</keyword>
<evidence type="ECO:0000256" key="2">
    <source>
        <dbReference type="ARBA" id="ARBA00005182"/>
    </source>
</evidence>
<evidence type="ECO:0000256" key="3">
    <source>
        <dbReference type="ARBA" id="ARBA00022679"/>
    </source>
</evidence>
<evidence type="ECO:0000256" key="4">
    <source>
        <dbReference type="ARBA" id="ARBA00022729"/>
    </source>
</evidence>
<keyword evidence="3" id="KW-0808">Transferase</keyword>
<keyword evidence="7" id="KW-0472">Membrane</keyword>
<dbReference type="Gene3D" id="3.40.50.1110">
    <property type="entry name" value="SGNH hydrolase"/>
    <property type="match status" value="1"/>
</dbReference>